<feature type="non-terminal residue" evidence="1">
    <location>
        <position position="1"/>
    </location>
</feature>
<dbReference type="Proteomes" id="UP000789920">
    <property type="component" value="Unassembled WGS sequence"/>
</dbReference>
<accession>A0ACA9QYS6</accession>
<feature type="non-terminal residue" evidence="1">
    <location>
        <position position="53"/>
    </location>
</feature>
<evidence type="ECO:0000313" key="2">
    <source>
        <dbReference type="Proteomes" id="UP000789920"/>
    </source>
</evidence>
<reference evidence="1" key="1">
    <citation type="submission" date="2021-06" db="EMBL/GenBank/DDBJ databases">
        <authorList>
            <person name="Kallberg Y."/>
            <person name="Tangrot J."/>
            <person name="Rosling A."/>
        </authorList>
    </citation>
    <scope>NUCLEOTIDE SEQUENCE</scope>
    <source>
        <strain evidence="1">MA461A</strain>
    </source>
</reference>
<name>A0ACA9QYS6_9GLOM</name>
<organism evidence="1 2">
    <name type="scientific">Racocetra persica</name>
    <dbReference type="NCBI Taxonomy" id="160502"/>
    <lineage>
        <taxon>Eukaryota</taxon>
        <taxon>Fungi</taxon>
        <taxon>Fungi incertae sedis</taxon>
        <taxon>Mucoromycota</taxon>
        <taxon>Glomeromycotina</taxon>
        <taxon>Glomeromycetes</taxon>
        <taxon>Diversisporales</taxon>
        <taxon>Gigasporaceae</taxon>
        <taxon>Racocetra</taxon>
    </lineage>
</organism>
<evidence type="ECO:0000313" key="1">
    <source>
        <dbReference type="EMBL" id="CAG8769994.1"/>
    </source>
</evidence>
<protein>
    <submittedName>
        <fullName evidence="1">32728_t:CDS:1</fullName>
    </submittedName>
</protein>
<comment type="caution">
    <text evidence="1">The sequence shown here is derived from an EMBL/GenBank/DDBJ whole genome shotgun (WGS) entry which is preliminary data.</text>
</comment>
<dbReference type="EMBL" id="CAJVQC010040061">
    <property type="protein sequence ID" value="CAG8769994.1"/>
    <property type="molecule type" value="Genomic_DNA"/>
</dbReference>
<proteinExistence type="predicted"/>
<sequence length="53" mass="6198">LEKEHLLSEQLKNFSNLKKAAALNEENMTKKELLAIINLLFNSVNLFDHPNYR</sequence>
<keyword evidence="2" id="KW-1185">Reference proteome</keyword>
<gene>
    <name evidence="1" type="ORF">RPERSI_LOCUS16292</name>
</gene>